<feature type="domain" description="GGDEF" evidence="8">
    <location>
        <begin position="577"/>
        <end position="710"/>
    </location>
</feature>
<evidence type="ECO:0000259" key="8">
    <source>
        <dbReference type="PROSITE" id="PS50887"/>
    </source>
</evidence>
<dbReference type="Proteomes" id="UP001596001">
    <property type="component" value="Unassembled WGS sequence"/>
</dbReference>
<dbReference type="NCBIfam" id="TIGR00254">
    <property type="entry name" value="GGDEF"/>
    <property type="match status" value="1"/>
</dbReference>
<evidence type="ECO:0000259" key="6">
    <source>
        <dbReference type="PROSITE" id="PS50839"/>
    </source>
</evidence>
<dbReference type="InterPro" id="IPR003018">
    <property type="entry name" value="GAF"/>
</dbReference>
<accession>A0ABV9QCP9</accession>
<dbReference type="PROSITE" id="PS50887">
    <property type="entry name" value="GGDEF"/>
    <property type="match status" value="1"/>
</dbReference>
<dbReference type="InterPro" id="IPR001633">
    <property type="entry name" value="EAL_dom"/>
</dbReference>
<protein>
    <submittedName>
        <fullName evidence="9">EAL domain-containing protein</fullName>
    </submittedName>
</protein>
<dbReference type="InterPro" id="IPR043128">
    <property type="entry name" value="Rev_trsase/Diguanyl_cyclase"/>
</dbReference>
<dbReference type="Pfam" id="PF00990">
    <property type="entry name" value="GGDEF"/>
    <property type="match status" value="1"/>
</dbReference>
<name>A0ABV9QCP9_9BURK</name>
<dbReference type="SMART" id="SM00052">
    <property type="entry name" value="EAL"/>
    <property type="match status" value="1"/>
</dbReference>
<dbReference type="InterPro" id="IPR035919">
    <property type="entry name" value="EAL_sf"/>
</dbReference>
<organism evidence="9 10">
    <name type="scientific">Giesbergeria sinuosa</name>
    <dbReference type="NCBI Taxonomy" id="80883"/>
    <lineage>
        <taxon>Bacteria</taxon>
        <taxon>Pseudomonadati</taxon>
        <taxon>Pseudomonadota</taxon>
        <taxon>Betaproteobacteria</taxon>
        <taxon>Burkholderiales</taxon>
        <taxon>Comamonadaceae</taxon>
        <taxon>Giesbergeria</taxon>
    </lineage>
</organism>
<dbReference type="InterPro" id="IPR029016">
    <property type="entry name" value="GAF-like_dom_sf"/>
</dbReference>
<dbReference type="Pfam" id="PF00563">
    <property type="entry name" value="EAL"/>
    <property type="match status" value="1"/>
</dbReference>
<dbReference type="CDD" id="cd01948">
    <property type="entry name" value="EAL"/>
    <property type="match status" value="1"/>
</dbReference>
<sequence>MLRREHLSRQFLLLPGLLLVVGLALTWMLQDTTRQSVRQSLKEEFDYRSEEIIQNIRLRLDRYEQILEGTAGLFAASGHVTPEEFNHYVRSLKFEGKYPGIQGVGFSQWITAAQKEAHIAQVRATGSSHYDIHPTGQRPFYSSIVYLEPSTWRNQRAIGYDMYADPVRRAAMERARDEDKAQISGRVQLMQETEQDIQAGFLMYVPVYQSFNVQATVAERRAQLVGWAYAPFRMNDLMAGILGEHFGEVGDTVHLEIYDGHAVQAEQRMFSSTHRTHHDTSAFSHVRQIVLFGHPWTIGIHSLPSFDTRLNSEKANAIAMTGSLISLLLALVVWLLVASRAHANALAQDMTRELQHSEAAQRKLNRALRLLSACNMTLVHATDEHRLLAEICRLCVERGGYLLAWVGYAEHNEGRSVRPLTQCGFEQGYLDSISISWGNNERGQGPTGTAIRTGKTSINQNVLNNPAMTPWRQAALQRGYQASVALPLICDTQVLGALNIYAAEANAFDPEEVQLLEELATDLAFGIVTLRARAEHTAAKEQLEFLAHFDPLTHLPNRLLLRDRFEHAALAARSGQTEMALLYLDLDQFKQISDSLGYAVGDQVLVEVVQRLQQCVDTTDTISRLNSDEFVILRSDPCDAATAATLANAIRDALTNPLQIGDHTLNISCSIGISLFPNDGEEFDALLNRAHTAVDSAKEAGRRTYRFFTRDMNAGLLDQMRLTGALTEAVRQQQFLLHYQPQIDIRSGQIVGVEALVRWQHPTDGMVPPGKFIPLAERSGHIIQIGEWVLHEACRQGRRWQEQGLDVPLMAVNFSAVQFKRGNVLELVSSALAASGLSPDRLELELTESILLQDVSETIKTLQGLKDLGVKLSIDDFGTGYSSLAYLKQLAVDKLKIDQSFVRDMLSDNDGASIVKAIIQLGHTLQLEVIAEGVETAAHLAFLHDAGCDQAQGYLLSRPVPTAQCTQLLQEGLTHIVAQARACTPT</sequence>
<dbReference type="SUPFAM" id="SSF141868">
    <property type="entry name" value="EAL domain-like"/>
    <property type="match status" value="1"/>
</dbReference>
<evidence type="ECO:0000256" key="3">
    <source>
        <dbReference type="ARBA" id="ARBA00022989"/>
    </source>
</evidence>
<keyword evidence="4 5" id="KW-0472">Membrane</keyword>
<evidence type="ECO:0000313" key="9">
    <source>
        <dbReference type="EMBL" id="MFC4787430.1"/>
    </source>
</evidence>
<dbReference type="SMART" id="SM00065">
    <property type="entry name" value="GAF"/>
    <property type="match status" value="1"/>
</dbReference>
<evidence type="ECO:0000256" key="1">
    <source>
        <dbReference type="ARBA" id="ARBA00004370"/>
    </source>
</evidence>
<comment type="subcellular location">
    <subcellularLocation>
        <location evidence="1">Membrane</location>
    </subcellularLocation>
</comment>
<dbReference type="RefSeq" id="WP_382428883.1">
    <property type="nucleotide sequence ID" value="NZ_JBHSHJ010000001.1"/>
</dbReference>
<keyword evidence="3 5" id="KW-1133">Transmembrane helix</keyword>
<dbReference type="PROSITE" id="PS50839">
    <property type="entry name" value="CHASE"/>
    <property type="match status" value="1"/>
</dbReference>
<dbReference type="PANTHER" id="PTHR44757">
    <property type="entry name" value="DIGUANYLATE CYCLASE DGCP"/>
    <property type="match status" value="1"/>
</dbReference>
<feature type="domain" description="CHASE" evidence="6">
    <location>
        <begin position="76"/>
        <end position="272"/>
    </location>
</feature>
<dbReference type="InterPro" id="IPR052155">
    <property type="entry name" value="Biofilm_reg_signaling"/>
</dbReference>
<evidence type="ECO:0000256" key="5">
    <source>
        <dbReference type="SAM" id="Phobius"/>
    </source>
</evidence>
<evidence type="ECO:0000256" key="4">
    <source>
        <dbReference type="ARBA" id="ARBA00023136"/>
    </source>
</evidence>
<evidence type="ECO:0000259" key="7">
    <source>
        <dbReference type="PROSITE" id="PS50883"/>
    </source>
</evidence>
<dbReference type="EMBL" id="JBHSHJ010000001">
    <property type="protein sequence ID" value="MFC4787430.1"/>
    <property type="molecule type" value="Genomic_DNA"/>
</dbReference>
<dbReference type="PANTHER" id="PTHR44757:SF2">
    <property type="entry name" value="BIOFILM ARCHITECTURE MAINTENANCE PROTEIN MBAA"/>
    <property type="match status" value="1"/>
</dbReference>
<dbReference type="Gene3D" id="3.30.450.40">
    <property type="match status" value="1"/>
</dbReference>
<dbReference type="InterPro" id="IPR029787">
    <property type="entry name" value="Nucleotide_cyclase"/>
</dbReference>
<keyword evidence="2 5" id="KW-0812">Transmembrane</keyword>
<dbReference type="InterPro" id="IPR000160">
    <property type="entry name" value="GGDEF_dom"/>
</dbReference>
<dbReference type="Pfam" id="PF13185">
    <property type="entry name" value="GAF_2"/>
    <property type="match status" value="1"/>
</dbReference>
<dbReference type="SMART" id="SM00267">
    <property type="entry name" value="GGDEF"/>
    <property type="match status" value="1"/>
</dbReference>
<dbReference type="Gene3D" id="3.30.450.350">
    <property type="entry name" value="CHASE domain"/>
    <property type="match status" value="1"/>
</dbReference>
<evidence type="ECO:0000313" key="10">
    <source>
        <dbReference type="Proteomes" id="UP001596001"/>
    </source>
</evidence>
<dbReference type="Gene3D" id="3.30.70.270">
    <property type="match status" value="1"/>
</dbReference>
<dbReference type="PROSITE" id="PS50883">
    <property type="entry name" value="EAL"/>
    <property type="match status" value="1"/>
</dbReference>
<feature type="transmembrane region" description="Helical" evidence="5">
    <location>
        <begin position="317"/>
        <end position="337"/>
    </location>
</feature>
<gene>
    <name evidence="9" type="ORF">ACFO6X_00250</name>
</gene>
<reference evidence="10" key="1">
    <citation type="journal article" date="2019" name="Int. J. Syst. Evol. Microbiol.">
        <title>The Global Catalogue of Microorganisms (GCM) 10K type strain sequencing project: providing services to taxonomists for standard genome sequencing and annotation.</title>
        <authorList>
            <consortium name="The Broad Institute Genomics Platform"/>
            <consortium name="The Broad Institute Genome Sequencing Center for Infectious Disease"/>
            <person name="Wu L."/>
            <person name="Ma J."/>
        </authorList>
    </citation>
    <scope>NUCLEOTIDE SEQUENCE [LARGE SCALE GENOMIC DNA]</scope>
    <source>
        <strain evidence="10">CCUG 49452</strain>
    </source>
</reference>
<dbReference type="CDD" id="cd01949">
    <property type="entry name" value="GGDEF"/>
    <property type="match status" value="1"/>
</dbReference>
<proteinExistence type="predicted"/>
<dbReference type="InterPro" id="IPR042240">
    <property type="entry name" value="CHASE_sf"/>
</dbReference>
<dbReference type="InterPro" id="IPR006189">
    <property type="entry name" value="CHASE_dom"/>
</dbReference>
<keyword evidence="10" id="KW-1185">Reference proteome</keyword>
<dbReference type="SMART" id="SM01079">
    <property type="entry name" value="CHASE"/>
    <property type="match status" value="1"/>
</dbReference>
<feature type="domain" description="EAL" evidence="7">
    <location>
        <begin position="719"/>
        <end position="973"/>
    </location>
</feature>
<dbReference type="SUPFAM" id="SSF55781">
    <property type="entry name" value="GAF domain-like"/>
    <property type="match status" value="1"/>
</dbReference>
<dbReference type="Gene3D" id="3.20.20.450">
    <property type="entry name" value="EAL domain"/>
    <property type="match status" value="1"/>
</dbReference>
<dbReference type="SUPFAM" id="SSF55073">
    <property type="entry name" value="Nucleotide cyclase"/>
    <property type="match status" value="1"/>
</dbReference>
<evidence type="ECO:0000256" key="2">
    <source>
        <dbReference type="ARBA" id="ARBA00022692"/>
    </source>
</evidence>
<comment type="caution">
    <text evidence="9">The sequence shown here is derived from an EMBL/GenBank/DDBJ whole genome shotgun (WGS) entry which is preliminary data.</text>
</comment>
<dbReference type="Pfam" id="PF03924">
    <property type="entry name" value="CHASE"/>
    <property type="match status" value="1"/>
</dbReference>
<feature type="transmembrane region" description="Helical" evidence="5">
    <location>
        <begin position="12"/>
        <end position="29"/>
    </location>
</feature>